<keyword evidence="1" id="KW-1185">Reference proteome</keyword>
<evidence type="ECO:0000313" key="2">
    <source>
        <dbReference type="RefSeq" id="XP_018821510.1"/>
    </source>
</evidence>
<organism evidence="1 2">
    <name type="scientific">Juglans regia</name>
    <name type="common">English walnut</name>
    <dbReference type="NCBI Taxonomy" id="51240"/>
    <lineage>
        <taxon>Eukaryota</taxon>
        <taxon>Viridiplantae</taxon>
        <taxon>Streptophyta</taxon>
        <taxon>Embryophyta</taxon>
        <taxon>Tracheophyta</taxon>
        <taxon>Spermatophyta</taxon>
        <taxon>Magnoliopsida</taxon>
        <taxon>eudicotyledons</taxon>
        <taxon>Gunneridae</taxon>
        <taxon>Pentapetalae</taxon>
        <taxon>rosids</taxon>
        <taxon>fabids</taxon>
        <taxon>Fagales</taxon>
        <taxon>Juglandaceae</taxon>
        <taxon>Juglans</taxon>
    </lineage>
</organism>
<proteinExistence type="predicted"/>
<evidence type="ECO:0000313" key="1">
    <source>
        <dbReference type="Proteomes" id="UP000235220"/>
    </source>
</evidence>
<dbReference type="Gramene" id="Jr15_06660_p1">
    <property type="protein sequence ID" value="cds.Jr15_06660_p1"/>
    <property type="gene ID" value="Jr15_06660"/>
</dbReference>
<protein>
    <submittedName>
        <fullName evidence="2">Uncharacterized protein LOC108991633</fullName>
    </submittedName>
</protein>
<dbReference type="GeneID" id="108991633"/>
<dbReference type="AlphaFoldDB" id="A0A2I4EQ33"/>
<dbReference type="PANTHER" id="PTHR33240:SF17">
    <property type="entry name" value="EUKARYOTIC PEPTIDE CHAIN RELEASE FACTOR GTP-BINDING SUBUNIT-LIKE"/>
    <property type="match status" value="1"/>
</dbReference>
<gene>
    <name evidence="2" type="primary">LOC108991633</name>
</gene>
<dbReference type="OrthoDB" id="1746852at2759"/>
<dbReference type="PANTHER" id="PTHR33240">
    <property type="entry name" value="OS08G0508500 PROTEIN"/>
    <property type="match status" value="1"/>
</dbReference>
<sequence>MGLNASQLRLVPTTLKGFTGDVVQPMGFITLPVSVGTDPHLTTTMTEFLVVKRQSSYNAIIGRPTLNALKAITSTYHLKIKFTTKVGVGAVRGEQVLARECYVQELKRGERDVKMVEPQENGDATYPSSPHEVFMMEVDTRDEETLRQE</sequence>
<name>A0A2I4EQ33_JUGRE</name>
<dbReference type="Proteomes" id="UP000235220">
    <property type="component" value="Chromosome 15"/>
</dbReference>
<accession>A0A2I4EQ33</accession>
<reference evidence="2" key="1">
    <citation type="submission" date="2025-08" db="UniProtKB">
        <authorList>
            <consortium name="RefSeq"/>
        </authorList>
    </citation>
    <scope>IDENTIFICATION</scope>
    <source>
        <tissue evidence="2">Leaves</tissue>
    </source>
</reference>
<dbReference type="RefSeq" id="XP_018821510.1">
    <property type="nucleotide sequence ID" value="XM_018965965.1"/>
</dbReference>
<dbReference type="KEGG" id="jre:108991633"/>